<gene>
    <name evidence="2" type="ORF">TWF694_010430</name>
</gene>
<evidence type="ECO:0008006" key="4">
    <source>
        <dbReference type="Google" id="ProtNLM"/>
    </source>
</evidence>
<proteinExistence type="predicted"/>
<feature type="chain" id="PRO_5043586674" description="Secreted protein" evidence="1">
    <location>
        <begin position="17"/>
        <end position="103"/>
    </location>
</feature>
<evidence type="ECO:0000256" key="1">
    <source>
        <dbReference type="SAM" id="SignalP"/>
    </source>
</evidence>
<feature type="signal peptide" evidence="1">
    <location>
        <begin position="1"/>
        <end position="16"/>
    </location>
</feature>
<sequence>MHRRIFVFFFLSFAESKYFNILKGPEVVKHALFCSFSAASFSRQNNFPVATVEETSRLQILPSADKCEHHDDSPKDLREERRCYFCRYLSAPCGGFHVAPWLA</sequence>
<dbReference type="Proteomes" id="UP001365542">
    <property type="component" value="Unassembled WGS sequence"/>
</dbReference>
<organism evidence="2 3">
    <name type="scientific">Orbilia ellipsospora</name>
    <dbReference type="NCBI Taxonomy" id="2528407"/>
    <lineage>
        <taxon>Eukaryota</taxon>
        <taxon>Fungi</taxon>
        <taxon>Dikarya</taxon>
        <taxon>Ascomycota</taxon>
        <taxon>Pezizomycotina</taxon>
        <taxon>Orbiliomycetes</taxon>
        <taxon>Orbiliales</taxon>
        <taxon>Orbiliaceae</taxon>
        <taxon>Orbilia</taxon>
    </lineage>
</organism>
<keyword evidence="3" id="KW-1185">Reference proteome</keyword>
<reference evidence="2 3" key="1">
    <citation type="submission" date="2019-10" db="EMBL/GenBank/DDBJ databases">
        <authorList>
            <person name="Palmer J.M."/>
        </authorList>
    </citation>
    <scope>NUCLEOTIDE SEQUENCE [LARGE SCALE GENOMIC DNA]</scope>
    <source>
        <strain evidence="2 3">TWF694</strain>
    </source>
</reference>
<evidence type="ECO:0000313" key="3">
    <source>
        <dbReference type="Proteomes" id="UP001365542"/>
    </source>
</evidence>
<accession>A0AAV9XB11</accession>
<evidence type="ECO:0000313" key="2">
    <source>
        <dbReference type="EMBL" id="KAK6538872.1"/>
    </source>
</evidence>
<dbReference type="EMBL" id="JAVHJO010000007">
    <property type="protein sequence ID" value="KAK6538872.1"/>
    <property type="molecule type" value="Genomic_DNA"/>
</dbReference>
<protein>
    <recommendedName>
        <fullName evidence="4">Secreted protein</fullName>
    </recommendedName>
</protein>
<name>A0AAV9XB11_9PEZI</name>
<comment type="caution">
    <text evidence="2">The sequence shown here is derived from an EMBL/GenBank/DDBJ whole genome shotgun (WGS) entry which is preliminary data.</text>
</comment>
<dbReference type="AlphaFoldDB" id="A0AAV9XB11"/>
<keyword evidence="1" id="KW-0732">Signal</keyword>